<dbReference type="EMBL" id="CP024785">
    <property type="protein sequence ID" value="AUB35142.1"/>
    <property type="molecule type" value="Genomic_DNA"/>
</dbReference>
<evidence type="ECO:0000313" key="2">
    <source>
        <dbReference type="Proteomes" id="UP000232003"/>
    </source>
</evidence>
<gene>
    <name evidence="1" type="ORF">COO91_01007</name>
</gene>
<dbReference type="Proteomes" id="UP000232003">
    <property type="component" value="Chromosome"/>
</dbReference>
<dbReference type="InterPro" id="IPR014951">
    <property type="entry name" value="DUF1822"/>
</dbReference>
<evidence type="ECO:0008006" key="3">
    <source>
        <dbReference type="Google" id="ProtNLM"/>
    </source>
</evidence>
<dbReference type="AlphaFoldDB" id="A0A2K8SI56"/>
<organism evidence="1 2">
    <name type="scientific">Nostoc flagelliforme CCNUN1</name>
    <dbReference type="NCBI Taxonomy" id="2038116"/>
    <lineage>
        <taxon>Bacteria</taxon>
        <taxon>Bacillati</taxon>
        <taxon>Cyanobacteriota</taxon>
        <taxon>Cyanophyceae</taxon>
        <taxon>Nostocales</taxon>
        <taxon>Nostocaceae</taxon>
        <taxon>Nostoc</taxon>
    </lineage>
</organism>
<protein>
    <recommendedName>
        <fullName evidence="3">DUF1822 family protein</fullName>
    </recommendedName>
</protein>
<name>A0A2K8SI56_9NOSO</name>
<dbReference type="OrthoDB" id="440486at2"/>
<sequence>MVDFPINSTDFRLLQPEVIELEQEHFQQATKISAKATSEVLSWQTYLNVLALLSFKEWLTKRILDQRIHLNINAIDTVGHLSVGEFKICVIATENLLDEVVNISEYAIEQQQATADFYVLFEVLEEQEQAICRGFLDYNQLMNYLQRFDLQLSADGCYQLPFFLFDLEPNHLLFYCRFLQPSAISLPVASAATNTSLPLQTYLNKTRTQLCQNSHYTLHPV</sequence>
<dbReference type="KEGG" id="nfl:COO91_01007"/>
<dbReference type="Pfam" id="PF08852">
    <property type="entry name" value="DUF1822"/>
    <property type="match status" value="1"/>
</dbReference>
<reference evidence="1 2" key="1">
    <citation type="submission" date="2017-11" db="EMBL/GenBank/DDBJ databases">
        <title>Complete genome of a free-living desiccation-tolerant cyanobacterium and its photosynthetic adaptation to extreme terrestrial habitat.</title>
        <authorList>
            <person name="Shang J."/>
        </authorList>
    </citation>
    <scope>NUCLEOTIDE SEQUENCE [LARGE SCALE GENOMIC DNA]</scope>
    <source>
        <strain evidence="1 2">CCNUN1</strain>
    </source>
</reference>
<accession>A0A2K8SI56</accession>
<dbReference type="RefSeq" id="WP_100897496.1">
    <property type="nucleotide sequence ID" value="NZ_CAWNNC010000001.1"/>
</dbReference>
<proteinExistence type="predicted"/>
<keyword evidence="2" id="KW-1185">Reference proteome</keyword>
<evidence type="ECO:0000313" key="1">
    <source>
        <dbReference type="EMBL" id="AUB35142.1"/>
    </source>
</evidence>